<evidence type="ECO:0000256" key="2">
    <source>
        <dbReference type="ARBA" id="ARBA00006679"/>
    </source>
</evidence>
<feature type="transmembrane region" description="Helical" evidence="7">
    <location>
        <begin position="82"/>
        <end position="101"/>
    </location>
</feature>
<feature type="transmembrane region" description="Helical" evidence="7">
    <location>
        <begin position="54"/>
        <end position="75"/>
    </location>
</feature>
<proteinExistence type="inferred from homology"/>
<accession>A0A1J0ES66</accession>
<keyword evidence="3" id="KW-1003">Cell membrane</keyword>
<evidence type="ECO:0000313" key="8">
    <source>
        <dbReference type="EMBL" id="APC18795.1"/>
    </source>
</evidence>
<evidence type="ECO:0000256" key="3">
    <source>
        <dbReference type="ARBA" id="ARBA00022475"/>
    </source>
</evidence>
<keyword evidence="6 7" id="KW-0472">Membrane</keyword>
<dbReference type="Proteomes" id="UP000182567">
    <property type="component" value="Chromosome"/>
</dbReference>
<sequence length="157" mass="17283">MISTSTFSSNTPADWALLWLRITGAALLLCVHGLPKLLNFQHELGLIEDPFGLGAHLTLMLAIFAEVFCPLLIAFGVLTRLASLPILFLLLVSLVLVHPEWSLGEGQFAWLLVIVFGALLIGGAGRLALGERLTRRYVFMSRVTRLFAKWLQPRSGS</sequence>
<dbReference type="EMBL" id="CP017886">
    <property type="protein sequence ID" value="APC18795.1"/>
    <property type="molecule type" value="Genomic_DNA"/>
</dbReference>
<evidence type="ECO:0000256" key="7">
    <source>
        <dbReference type="SAM" id="Phobius"/>
    </source>
</evidence>
<keyword evidence="4 7" id="KW-0812">Transmembrane</keyword>
<evidence type="ECO:0000256" key="6">
    <source>
        <dbReference type="ARBA" id="ARBA00023136"/>
    </source>
</evidence>
<dbReference type="GeneID" id="46911536"/>
<dbReference type="GO" id="GO:0005886">
    <property type="term" value="C:plasma membrane"/>
    <property type="evidence" value="ECO:0007669"/>
    <property type="project" value="UniProtKB-SubCell"/>
</dbReference>
<reference evidence="9" key="1">
    <citation type="submission" date="2016-10" db="EMBL/GenBank/DDBJ databases">
        <title>Pseudomonas frederiksbergensis ERGS4:02 complete genome.</title>
        <authorList>
            <person name="Kumar R."/>
            <person name="Acharya V."/>
            <person name="Singh D."/>
        </authorList>
    </citation>
    <scope>NUCLEOTIDE SEQUENCE [LARGE SCALE GENOMIC DNA]</scope>
    <source>
        <strain evidence="9">ERGS4:02</strain>
    </source>
</reference>
<feature type="transmembrane region" description="Helical" evidence="7">
    <location>
        <begin position="12"/>
        <end position="34"/>
    </location>
</feature>
<dbReference type="Pfam" id="PF07681">
    <property type="entry name" value="DoxX"/>
    <property type="match status" value="1"/>
</dbReference>
<evidence type="ECO:0000256" key="5">
    <source>
        <dbReference type="ARBA" id="ARBA00022989"/>
    </source>
</evidence>
<keyword evidence="5 7" id="KW-1133">Transmembrane helix</keyword>
<dbReference type="InterPro" id="IPR032808">
    <property type="entry name" value="DoxX"/>
</dbReference>
<dbReference type="PANTHER" id="PTHR33452:SF1">
    <property type="entry name" value="INNER MEMBRANE PROTEIN YPHA-RELATED"/>
    <property type="match status" value="1"/>
</dbReference>
<gene>
    <name evidence="8" type="ORF">BLL42_24950</name>
</gene>
<evidence type="ECO:0000256" key="1">
    <source>
        <dbReference type="ARBA" id="ARBA00004651"/>
    </source>
</evidence>
<comment type="subcellular location">
    <subcellularLocation>
        <location evidence="1">Cell membrane</location>
        <topology evidence="1">Multi-pass membrane protein</topology>
    </subcellularLocation>
</comment>
<organism evidence="8 9">
    <name type="scientific">Pseudomonas frederiksbergensis</name>
    <dbReference type="NCBI Taxonomy" id="104087"/>
    <lineage>
        <taxon>Bacteria</taxon>
        <taxon>Pseudomonadati</taxon>
        <taxon>Pseudomonadota</taxon>
        <taxon>Gammaproteobacteria</taxon>
        <taxon>Pseudomonadales</taxon>
        <taxon>Pseudomonadaceae</taxon>
        <taxon>Pseudomonas</taxon>
    </lineage>
</organism>
<protein>
    <submittedName>
        <fullName evidence="8">LysR family transcriptional regulator</fullName>
    </submittedName>
</protein>
<dbReference type="OrthoDB" id="9813193at2"/>
<feature type="transmembrane region" description="Helical" evidence="7">
    <location>
        <begin position="107"/>
        <end position="129"/>
    </location>
</feature>
<dbReference type="RefSeq" id="WP_071555283.1">
    <property type="nucleotide sequence ID" value="NZ_CP017886.1"/>
</dbReference>
<dbReference type="PANTHER" id="PTHR33452">
    <property type="entry name" value="OXIDOREDUCTASE CATD-RELATED"/>
    <property type="match status" value="1"/>
</dbReference>
<dbReference type="AlphaFoldDB" id="A0A1J0ES66"/>
<evidence type="ECO:0000313" key="9">
    <source>
        <dbReference type="Proteomes" id="UP000182567"/>
    </source>
</evidence>
<dbReference type="InterPro" id="IPR051907">
    <property type="entry name" value="DoxX-like_oxidoreductase"/>
</dbReference>
<evidence type="ECO:0000256" key="4">
    <source>
        <dbReference type="ARBA" id="ARBA00022692"/>
    </source>
</evidence>
<comment type="similarity">
    <text evidence="2">Belongs to the DoxX family.</text>
</comment>
<name>A0A1J0ES66_9PSED</name>